<evidence type="ECO:0000313" key="2">
    <source>
        <dbReference type="Proteomes" id="UP000318416"/>
    </source>
</evidence>
<dbReference type="InterPro" id="IPR036866">
    <property type="entry name" value="RibonucZ/Hydroxyglut_hydro"/>
</dbReference>
<protein>
    <submittedName>
        <fullName evidence="1">Uncharacterized protein</fullName>
    </submittedName>
</protein>
<dbReference type="Proteomes" id="UP000318416">
    <property type="component" value="Unassembled WGS sequence"/>
</dbReference>
<comment type="caution">
    <text evidence="1">The sequence shown here is derived from an EMBL/GenBank/DDBJ whole genome shotgun (WGS) entry which is preliminary data.</text>
</comment>
<reference evidence="1 2" key="1">
    <citation type="submission" date="2019-06" db="EMBL/GenBank/DDBJ databases">
        <title>Sequencing the genomes of 1000 actinobacteria strains.</title>
        <authorList>
            <person name="Klenk H.-P."/>
        </authorList>
    </citation>
    <scope>NUCLEOTIDE SEQUENCE [LARGE SCALE GENOMIC DNA]</scope>
    <source>
        <strain evidence="1 2">DSM 41649</strain>
    </source>
</reference>
<organism evidence="1 2">
    <name type="scientific">Kitasatospora atroaurantiaca</name>
    <dbReference type="NCBI Taxonomy" id="285545"/>
    <lineage>
        <taxon>Bacteria</taxon>
        <taxon>Bacillati</taxon>
        <taxon>Actinomycetota</taxon>
        <taxon>Actinomycetes</taxon>
        <taxon>Kitasatosporales</taxon>
        <taxon>Streptomycetaceae</taxon>
        <taxon>Kitasatospora</taxon>
    </lineage>
</organism>
<keyword evidence="2" id="KW-1185">Reference proteome</keyword>
<accession>A0A561EJH7</accession>
<gene>
    <name evidence="1" type="ORF">FB465_0696</name>
</gene>
<dbReference type="Gene3D" id="3.60.15.10">
    <property type="entry name" value="Ribonuclease Z/Hydroxyacylglutathione hydrolase-like"/>
    <property type="match status" value="1"/>
</dbReference>
<dbReference type="AlphaFoldDB" id="A0A561EJH7"/>
<proteinExistence type="predicted"/>
<sequence length="279" mass="28748">MAADPTVVSMTRSSRQTCTVIRFPRDNPAATKERPLIVMVDCGTTSADPPPVADLVPEASKGVRRVDYLFLTGPTRSHYNALPGIPTGFEFGTVCVAGSVEQYGAAQAWLNARGAIELPAPYGNAFGPYLSRGSAQLYILAVNASGDRNAADPAVNAMVLLLTYGTNGVLLLGDATSETWLLAKARLETGGTGNALKGLTSIALVGHPDAASAVGAPWIDAPGWEVTDIAVGPDPVGATHQPVRVAQVAIPGEGRPSASPLVLDFPTSAPEVPRAVVAG</sequence>
<name>A0A561EJH7_9ACTN</name>
<evidence type="ECO:0000313" key="1">
    <source>
        <dbReference type="EMBL" id="TWE15765.1"/>
    </source>
</evidence>
<dbReference type="EMBL" id="VIVR01000001">
    <property type="protein sequence ID" value="TWE15765.1"/>
    <property type="molecule type" value="Genomic_DNA"/>
</dbReference>